<evidence type="ECO:0000256" key="1">
    <source>
        <dbReference type="SAM" id="MobiDB-lite"/>
    </source>
</evidence>
<protein>
    <submittedName>
        <fullName evidence="2">Uncharacterized protein</fullName>
    </submittedName>
</protein>
<dbReference type="AlphaFoldDB" id="A0A9Q1CRF7"/>
<keyword evidence="3" id="KW-1185">Reference proteome</keyword>
<name>A0A9Q1CRF7_HOLLE</name>
<organism evidence="2 3">
    <name type="scientific">Holothuria leucospilota</name>
    <name type="common">Black long sea cucumber</name>
    <name type="synonym">Mertensiothuria leucospilota</name>
    <dbReference type="NCBI Taxonomy" id="206669"/>
    <lineage>
        <taxon>Eukaryota</taxon>
        <taxon>Metazoa</taxon>
        <taxon>Echinodermata</taxon>
        <taxon>Eleutherozoa</taxon>
        <taxon>Echinozoa</taxon>
        <taxon>Holothuroidea</taxon>
        <taxon>Aspidochirotacea</taxon>
        <taxon>Aspidochirotida</taxon>
        <taxon>Holothuriidae</taxon>
        <taxon>Holothuria</taxon>
    </lineage>
</organism>
<evidence type="ECO:0000313" key="3">
    <source>
        <dbReference type="Proteomes" id="UP001152320"/>
    </source>
</evidence>
<accession>A0A9Q1CRF7</accession>
<dbReference type="Proteomes" id="UP001152320">
    <property type="component" value="Chromosome 1"/>
</dbReference>
<dbReference type="EMBL" id="JAIZAY010000001">
    <property type="protein sequence ID" value="KAJ8050013.1"/>
    <property type="molecule type" value="Genomic_DNA"/>
</dbReference>
<sequence length="81" mass="8551">MGVVGRHYKLGTNQQGCNRVHLIRVRANSDSSDPNSGPIPSPVPLESKPSPSPEDPSPSRVRVHPISKCAVKSLEIGSAAV</sequence>
<proteinExistence type="predicted"/>
<feature type="region of interest" description="Disordered" evidence="1">
    <location>
        <begin position="26"/>
        <end position="63"/>
    </location>
</feature>
<comment type="caution">
    <text evidence="2">The sequence shown here is derived from an EMBL/GenBank/DDBJ whole genome shotgun (WGS) entry which is preliminary data.</text>
</comment>
<evidence type="ECO:0000313" key="2">
    <source>
        <dbReference type="EMBL" id="KAJ8050013.1"/>
    </source>
</evidence>
<gene>
    <name evidence="2" type="ORF">HOLleu_03023</name>
</gene>
<reference evidence="2" key="1">
    <citation type="submission" date="2021-10" db="EMBL/GenBank/DDBJ databases">
        <title>Tropical sea cucumber genome reveals ecological adaptation and Cuvierian tubules defense mechanism.</title>
        <authorList>
            <person name="Chen T."/>
        </authorList>
    </citation>
    <scope>NUCLEOTIDE SEQUENCE</scope>
    <source>
        <strain evidence="2">Nanhai2018</strain>
        <tissue evidence="2">Muscle</tissue>
    </source>
</reference>